<keyword evidence="2" id="KW-1185">Reference proteome</keyword>
<accession>A0A1R3G459</accession>
<proteinExistence type="predicted"/>
<feature type="non-terminal residue" evidence="1">
    <location>
        <position position="1"/>
    </location>
</feature>
<protein>
    <submittedName>
        <fullName evidence="1">Uncharacterized protein</fullName>
    </submittedName>
</protein>
<dbReference type="Proteomes" id="UP000188268">
    <property type="component" value="Unassembled WGS sequence"/>
</dbReference>
<dbReference type="AlphaFoldDB" id="A0A1R3G459"/>
<reference evidence="1 2" key="1">
    <citation type="submission" date="2013-09" db="EMBL/GenBank/DDBJ databases">
        <title>Corchorus capsularis genome sequencing.</title>
        <authorList>
            <person name="Alam M."/>
            <person name="Haque M.S."/>
            <person name="Islam M.S."/>
            <person name="Emdad E.M."/>
            <person name="Islam M.M."/>
            <person name="Ahmed B."/>
            <person name="Halim A."/>
            <person name="Hossen Q.M.M."/>
            <person name="Hossain M.Z."/>
            <person name="Ahmed R."/>
            <person name="Khan M.M."/>
            <person name="Islam R."/>
            <person name="Rashid M.M."/>
            <person name="Khan S.A."/>
            <person name="Rahman M.S."/>
            <person name="Alam M."/>
        </authorList>
    </citation>
    <scope>NUCLEOTIDE SEQUENCE [LARGE SCALE GENOMIC DNA]</scope>
    <source>
        <strain evidence="2">cv. CVL-1</strain>
        <tissue evidence="1">Whole seedling</tissue>
    </source>
</reference>
<sequence>FGGMSCEARSSLGNITMQFFVHNVS</sequence>
<dbReference type="EMBL" id="AWWV01015407">
    <property type="protein sequence ID" value="OMO52810.1"/>
    <property type="molecule type" value="Genomic_DNA"/>
</dbReference>
<comment type="caution">
    <text evidence="1">The sequence shown here is derived from an EMBL/GenBank/DDBJ whole genome shotgun (WGS) entry which is preliminary data.</text>
</comment>
<evidence type="ECO:0000313" key="2">
    <source>
        <dbReference type="Proteomes" id="UP000188268"/>
    </source>
</evidence>
<gene>
    <name evidence="1" type="ORF">CCACVL1_29075</name>
</gene>
<evidence type="ECO:0000313" key="1">
    <source>
        <dbReference type="EMBL" id="OMO52810.1"/>
    </source>
</evidence>
<feature type="non-terminal residue" evidence="1">
    <location>
        <position position="25"/>
    </location>
</feature>
<name>A0A1R3G459_COCAP</name>
<dbReference type="Gramene" id="OMO52810">
    <property type="protein sequence ID" value="OMO52810"/>
    <property type="gene ID" value="CCACVL1_29075"/>
</dbReference>
<organism evidence="1 2">
    <name type="scientific">Corchorus capsularis</name>
    <name type="common">Jute</name>
    <dbReference type="NCBI Taxonomy" id="210143"/>
    <lineage>
        <taxon>Eukaryota</taxon>
        <taxon>Viridiplantae</taxon>
        <taxon>Streptophyta</taxon>
        <taxon>Embryophyta</taxon>
        <taxon>Tracheophyta</taxon>
        <taxon>Spermatophyta</taxon>
        <taxon>Magnoliopsida</taxon>
        <taxon>eudicotyledons</taxon>
        <taxon>Gunneridae</taxon>
        <taxon>Pentapetalae</taxon>
        <taxon>rosids</taxon>
        <taxon>malvids</taxon>
        <taxon>Malvales</taxon>
        <taxon>Malvaceae</taxon>
        <taxon>Grewioideae</taxon>
        <taxon>Apeibeae</taxon>
        <taxon>Corchorus</taxon>
    </lineage>
</organism>